<keyword evidence="2" id="KW-1185">Reference proteome</keyword>
<evidence type="ECO:0000313" key="2">
    <source>
        <dbReference type="Proteomes" id="UP000823561"/>
    </source>
</evidence>
<accession>A0AAV6GVS7</accession>
<comment type="caution">
    <text evidence="1">The sequence shown here is derived from an EMBL/GenBank/DDBJ whole genome shotgun (WGS) entry which is preliminary data.</text>
</comment>
<reference evidence="1" key="1">
    <citation type="submission" date="2020-10" db="EMBL/GenBank/DDBJ databases">
        <title>Chromosome-scale genome assembly of the Allis shad, Alosa alosa.</title>
        <authorList>
            <person name="Margot Z."/>
            <person name="Christophe K."/>
            <person name="Cabau C."/>
            <person name="Louis A."/>
            <person name="Berthelot C."/>
            <person name="Parey E."/>
            <person name="Roest Crollius H."/>
            <person name="Montfort J."/>
            <person name="Robinson-Rechavi M."/>
            <person name="Bucao C."/>
            <person name="Bouchez O."/>
            <person name="Gislard M."/>
            <person name="Lluch J."/>
            <person name="Milhes M."/>
            <person name="Lampietro C."/>
            <person name="Lopez Roques C."/>
            <person name="Donnadieu C."/>
            <person name="Braasch I."/>
            <person name="Desvignes T."/>
            <person name="Postlethwait J."/>
            <person name="Bobe J."/>
            <person name="Guiguen Y."/>
        </authorList>
    </citation>
    <scope>NUCLEOTIDE SEQUENCE</scope>
    <source>
        <strain evidence="1">M-15738</strain>
        <tissue evidence="1">Blood</tissue>
    </source>
</reference>
<proteinExistence type="predicted"/>
<gene>
    <name evidence="1" type="ORF">AALO_G00104820</name>
</gene>
<evidence type="ECO:0000313" key="1">
    <source>
        <dbReference type="EMBL" id="KAG5278980.1"/>
    </source>
</evidence>
<evidence type="ECO:0008006" key="3">
    <source>
        <dbReference type="Google" id="ProtNLM"/>
    </source>
</evidence>
<dbReference type="AlphaFoldDB" id="A0AAV6GVS7"/>
<dbReference type="EMBL" id="JADWDJ010000007">
    <property type="protein sequence ID" value="KAG5278980.1"/>
    <property type="molecule type" value="Genomic_DNA"/>
</dbReference>
<sequence>MWSGLAPAVARLTGAPALGTSWSLLLGVGPVCVPLLPAAPLCFNPVWIHSECCYPDLGVRTLSAQLVVSSVSRTGVISPPVVGDGTISNRGPVSLTTIRRLFICISSQCMTGDPGCPPSPVYRAAKMGDIVGRPI</sequence>
<dbReference type="Proteomes" id="UP000823561">
    <property type="component" value="Chromosome 7"/>
</dbReference>
<protein>
    <recommendedName>
        <fullName evidence="3">Secreted protein</fullName>
    </recommendedName>
</protein>
<organism evidence="1 2">
    <name type="scientific">Alosa alosa</name>
    <name type="common">allis shad</name>
    <dbReference type="NCBI Taxonomy" id="278164"/>
    <lineage>
        <taxon>Eukaryota</taxon>
        <taxon>Metazoa</taxon>
        <taxon>Chordata</taxon>
        <taxon>Craniata</taxon>
        <taxon>Vertebrata</taxon>
        <taxon>Euteleostomi</taxon>
        <taxon>Actinopterygii</taxon>
        <taxon>Neopterygii</taxon>
        <taxon>Teleostei</taxon>
        <taxon>Clupei</taxon>
        <taxon>Clupeiformes</taxon>
        <taxon>Clupeoidei</taxon>
        <taxon>Clupeidae</taxon>
        <taxon>Alosa</taxon>
    </lineage>
</organism>
<name>A0AAV6GVS7_9TELE</name>